<sequence length="140" mass="15664">MAKNCSLKKFFGINWESGNVSLLILLVTFSLSWMGVQTFILISSQERIVVCEAQKIKTAYMADSGLEYAKAVLAHDPSWQGSIQYDSEGMVVEIDVIRANDVTQITSRATMGNMKQCRVGELVLGEDGKYDLTGYRYVYD</sequence>
<accession>A0A857DHI4</accession>
<dbReference type="EMBL" id="CP046996">
    <property type="protein sequence ID" value="QHA00357.1"/>
    <property type="molecule type" value="Genomic_DNA"/>
</dbReference>
<organism evidence="2 3">
    <name type="scientific">Dehalobacter restrictus</name>
    <dbReference type="NCBI Taxonomy" id="55583"/>
    <lineage>
        <taxon>Bacteria</taxon>
        <taxon>Bacillati</taxon>
        <taxon>Bacillota</taxon>
        <taxon>Clostridia</taxon>
        <taxon>Eubacteriales</taxon>
        <taxon>Desulfitobacteriaceae</taxon>
        <taxon>Dehalobacter</taxon>
    </lineage>
</organism>
<keyword evidence="1" id="KW-1133">Transmembrane helix</keyword>
<dbReference type="AlphaFoldDB" id="A0A857DHI4"/>
<gene>
    <name evidence="2" type="ORF">GQ588_06770</name>
</gene>
<name>A0A857DHI4_9FIRM</name>
<keyword evidence="1" id="KW-0472">Membrane</keyword>
<feature type="transmembrane region" description="Helical" evidence="1">
    <location>
        <begin position="20"/>
        <end position="42"/>
    </location>
</feature>
<protein>
    <submittedName>
        <fullName evidence="2">Uncharacterized protein</fullName>
    </submittedName>
</protein>
<keyword evidence="1" id="KW-0812">Transmembrane</keyword>
<proteinExistence type="predicted"/>
<dbReference type="Proteomes" id="UP000430508">
    <property type="component" value="Chromosome"/>
</dbReference>
<dbReference type="RefSeq" id="WP_019225808.1">
    <property type="nucleotide sequence ID" value="NZ_CP046996.1"/>
</dbReference>
<evidence type="ECO:0000313" key="2">
    <source>
        <dbReference type="EMBL" id="QHA00357.1"/>
    </source>
</evidence>
<evidence type="ECO:0000313" key="3">
    <source>
        <dbReference type="Proteomes" id="UP000430508"/>
    </source>
</evidence>
<evidence type="ECO:0000256" key="1">
    <source>
        <dbReference type="SAM" id="Phobius"/>
    </source>
</evidence>
<reference evidence="2 3" key="1">
    <citation type="submission" date="2019-12" db="EMBL/GenBank/DDBJ databases">
        <title>Sequence classification of anaerobic respiratory reductive dehalogenases: First we see many, then we see few.</title>
        <authorList>
            <person name="Molenda O."/>
            <person name="Puentes Jacome L.A."/>
            <person name="Cao X."/>
            <person name="Nesbo C.L."/>
            <person name="Tang S."/>
            <person name="Morson N."/>
            <person name="Patron J."/>
            <person name="Lomheim L."/>
            <person name="Wishart D.S."/>
            <person name="Edwards E.A."/>
        </authorList>
    </citation>
    <scope>NUCLEOTIDE SEQUENCE [LARGE SCALE GENOMIC DNA]</scope>
    <source>
        <strain evidence="2 3">12DCA</strain>
    </source>
</reference>